<dbReference type="Pfam" id="PF01551">
    <property type="entry name" value="Peptidase_M23"/>
    <property type="match status" value="1"/>
</dbReference>
<keyword evidence="1" id="KW-0812">Transmembrane</keyword>
<keyword evidence="3" id="KW-0378">Hydrolase</keyword>
<keyword evidence="3" id="KW-0326">Glycosidase</keyword>
<dbReference type="CDD" id="cd12797">
    <property type="entry name" value="M23_peptidase"/>
    <property type="match status" value="1"/>
</dbReference>
<dbReference type="InterPro" id="IPR011055">
    <property type="entry name" value="Dup_hybrid_motif"/>
</dbReference>
<name>A0A3B0UUK4_9ZZZZ</name>
<dbReference type="AlphaFoldDB" id="A0A3B0UUK4"/>
<protein>
    <submittedName>
        <fullName evidence="3">Phage lysin, 1,4-beta-N-acetylmuramidase or lysozyme #Protein S in phage lambda (ACLAME 237)</fullName>
        <ecNumber evidence="3">3.2.1.17</ecNumber>
    </submittedName>
</protein>
<dbReference type="EC" id="3.2.1.17" evidence="3"/>
<accession>A0A3B0UUK4</accession>
<evidence type="ECO:0000256" key="1">
    <source>
        <dbReference type="SAM" id="Phobius"/>
    </source>
</evidence>
<dbReference type="PANTHER" id="PTHR21666">
    <property type="entry name" value="PEPTIDASE-RELATED"/>
    <property type="match status" value="1"/>
</dbReference>
<sequence length="331" mass="36204">MRSIKDKIRKNSFRGIMAVLLPVVFVVLPITLPRSNTRLADAPPIITLSRAETTQGGITGMELTLPSGITPVSGSFAERKVSFFKGTEAENETTYHALLGADLTDRPALRLLSLRLAEGPRQKSYYYSIAIEGGDFTVDRLTLPPEMVNPGAKALRRIRRERKSVAKATEPKGAAGRLWEDPFIMPVSGKVTSSFGRRRILNGQERSPHSGVDIRTPRGRRIHASNRGRVAFTGYLYYTGKTVILDHGQGLYTSYCHLSKIMVKRGDPVARGKVVGLAGSTGRSTGPHLHWSAKLNGARVNPLDLVSITEAILKNTAQGPAPQQINEAMLR</sequence>
<dbReference type="Gene3D" id="2.70.70.10">
    <property type="entry name" value="Glucose Permease (Domain IIA)"/>
    <property type="match status" value="1"/>
</dbReference>
<gene>
    <name evidence="3" type="ORF">MNBD_DELTA02-413</name>
</gene>
<dbReference type="EMBL" id="UOEZ01000007">
    <property type="protein sequence ID" value="VAW34718.1"/>
    <property type="molecule type" value="Genomic_DNA"/>
</dbReference>
<reference evidence="3" key="1">
    <citation type="submission" date="2018-06" db="EMBL/GenBank/DDBJ databases">
        <authorList>
            <person name="Zhirakovskaya E."/>
        </authorList>
    </citation>
    <scope>NUCLEOTIDE SEQUENCE</scope>
</reference>
<dbReference type="InterPro" id="IPR016047">
    <property type="entry name" value="M23ase_b-sheet_dom"/>
</dbReference>
<dbReference type="PANTHER" id="PTHR21666:SF270">
    <property type="entry name" value="MUREIN HYDROLASE ACTIVATOR ENVC"/>
    <property type="match status" value="1"/>
</dbReference>
<feature type="transmembrane region" description="Helical" evidence="1">
    <location>
        <begin position="12"/>
        <end position="32"/>
    </location>
</feature>
<dbReference type="GO" id="GO:0004222">
    <property type="term" value="F:metalloendopeptidase activity"/>
    <property type="evidence" value="ECO:0007669"/>
    <property type="project" value="TreeGrafter"/>
</dbReference>
<dbReference type="GO" id="GO:0003796">
    <property type="term" value="F:lysozyme activity"/>
    <property type="evidence" value="ECO:0007669"/>
    <property type="project" value="UniProtKB-EC"/>
</dbReference>
<evidence type="ECO:0000313" key="3">
    <source>
        <dbReference type="EMBL" id="VAW34718.1"/>
    </source>
</evidence>
<organism evidence="3">
    <name type="scientific">hydrothermal vent metagenome</name>
    <dbReference type="NCBI Taxonomy" id="652676"/>
    <lineage>
        <taxon>unclassified sequences</taxon>
        <taxon>metagenomes</taxon>
        <taxon>ecological metagenomes</taxon>
    </lineage>
</organism>
<keyword evidence="1" id="KW-0472">Membrane</keyword>
<evidence type="ECO:0000259" key="2">
    <source>
        <dbReference type="Pfam" id="PF01551"/>
    </source>
</evidence>
<dbReference type="InterPro" id="IPR050570">
    <property type="entry name" value="Cell_wall_metabolism_enzyme"/>
</dbReference>
<keyword evidence="1" id="KW-1133">Transmembrane helix</keyword>
<proteinExistence type="predicted"/>
<dbReference type="SUPFAM" id="SSF51261">
    <property type="entry name" value="Duplicated hybrid motif"/>
    <property type="match status" value="1"/>
</dbReference>
<feature type="domain" description="M23ase beta-sheet core" evidence="2">
    <location>
        <begin position="208"/>
        <end position="302"/>
    </location>
</feature>